<dbReference type="AlphaFoldDB" id="H5UQA3"/>
<dbReference type="EMBL" id="BAFE01000029">
    <property type="protein sequence ID" value="GAB47911.1"/>
    <property type="molecule type" value="Genomic_DNA"/>
</dbReference>
<dbReference type="SUPFAM" id="SSF52096">
    <property type="entry name" value="ClpP/crotonase"/>
    <property type="match status" value="1"/>
</dbReference>
<dbReference type="PANTHER" id="PTHR42964">
    <property type="entry name" value="ENOYL-COA HYDRATASE"/>
    <property type="match status" value="1"/>
</dbReference>
<dbReference type="InterPro" id="IPR029045">
    <property type="entry name" value="ClpP/crotonase-like_dom_sf"/>
</dbReference>
<accession>H5UQA3</accession>
<keyword evidence="3" id="KW-0413">Isomerase</keyword>
<organism evidence="3 4">
    <name type="scientific">Mobilicoccus pelagius NBRC 104925</name>
    <dbReference type="NCBI Taxonomy" id="1089455"/>
    <lineage>
        <taxon>Bacteria</taxon>
        <taxon>Bacillati</taxon>
        <taxon>Actinomycetota</taxon>
        <taxon>Actinomycetes</taxon>
        <taxon>Micrococcales</taxon>
        <taxon>Dermatophilaceae</taxon>
        <taxon>Mobilicoccus</taxon>
    </lineage>
</organism>
<evidence type="ECO:0000256" key="1">
    <source>
        <dbReference type="ARBA" id="ARBA00005254"/>
    </source>
</evidence>
<keyword evidence="4" id="KW-1185">Reference proteome</keyword>
<comment type="similarity">
    <text evidence="1 2">Belongs to the enoyl-CoA hydratase/isomerase family.</text>
</comment>
<dbReference type="eggNOG" id="COG1024">
    <property type="taxonomic scope" value="Bacteria"/>
</dbReference>
<proteinExistence type="inferred from homology"/>
<sequence>MPTEDLVVERDGAVVTVTFDRPHRRNAFTTPMYEGLRALAEEIREDPVVRVLVLQGAGGAFAAGNDIGEFAAMTTGAEAVAYEARVQALLTALSRLPQVTIAKIDGLCVGGGLAVATCCDLRVATVHSRFGYPIARTLGNALSRPLLERCVHVFGESMARQMLLTSRLVDAERAYAVGALLAVTPTREGLDAEVGSTIDGLLRAAPLTLQATKTQLGSITASPLLTDPQARAADDALLESVYGSPGFREGVRAFLAKETPQFAQVAWAAREDEA</sequence>
<dbReference type="NCBIfam" id="NF004796">
    <property type="entry name" value="PRK06144.1"/>
    <property type="match status" value="1"/>
</dbReference>
<protein>
    <submittedName>
        <fullName evidence="3">Enoyl-CoA hydratase/isomerase family protein</fullName>
    </submittedName>
</protein>
<reference evidence="3 4" key="1">
    <citation type="submission" date="2012-02" db="EMBL/GenBank/DDBJ databases">
        <title>Whole genome shotgun sequence of Mobilicoccus pelagius NBRC 104925.</title>
        <authorList>
            <person name="Yoshida Y."/>
            <person name="Hosoyama A."/>
            <person name="Tsuchikane K."/>
            <person name="Katsumata H."/>
            <person name="Yamazaki S."/>
            <person name="Fujita N."/>
        </authorList>
    </citation>
    <scope>NUCLEOTIDE SEQUENCE [LARGE SCALE GENOMIC DNA]</scope>
    <source>
        <strain evidence="3 4">NBRC 104925</strain>
    </source>
</reference>
<dbReference type="CDD" id="cd06558">
    <property type="entry name" value="crotonase-like"/>
    <property type="match status" value="1"/>
</dbReference>
<dbReference type="GO" id="GO:0016853">
    <property type="term" value="F:isomerase activity"/>
    <property type="evidence" value="ECO:0007669"/>
    <property type="project" value="UniProtKB-KW"/>
</dbReference>
<dbReference type="OrthoDB" id="4608673at2"/>
<dbReference type="STRING" id="1089455.MOPEL_031_00140"/>
<evidence type="ECO:0000256" key="2">
    <source>
        <dbReference type="RuleBase" id="RU003707"/>
    </source>
</evidence>
<dbReference type="InterPro" id="IPR001753">
    <property type="entry name" value="Enoyl-CoA_hydra/iso"/>
</dbReference>
<dbReference type="PROSITE" id="PS00166">
    <property type="entry name" value="ENOYL_COA_HYDRATASE"/>
    <property type="match status" value="1"/>
</dbReference>
<gene>
    <name evidence="3" type="ORF">MOPEL_031_00140</name>
</gene>
<dbReference type="Gene3D" id="3.90.226.10">
    <property type="entry name" value="2-enoyl-CoA Hydratase, Chain A, domain 1"/>
    <property type="match status" value="1"/>
</dbReference>
<name>H5UQA3_9MICO</name>
<dbReference type="RefSeq" id="WP_009481809.1">
    <property type="nucleotide sequence ID" value="NZ_BAFE01000029.1"/>
</dbReference>
<evidence type="ECO:0000313" key="3">
    <source>
        <dbReference type="EMBL" id="GAB47911.1"/>
    </source>
</evidence>
<dbReference type="Proteomes" id="UP000004367">
    <property type="component" value="Unassembled WGS sequence"/>
</dbReference>
<dbReference type="InterPro" id="IPR051683">
    <property type="entry name" value="Enoyl-CoA_Hydratase/Isomerase"/>
</dbReference>
<comment type="caution">
    <text evidence="3">The sequence shown here is derived from an EMBL/GenBank/DDBJ whole genome shotgun (WGS) entry which is preliminary data.</text>
</comment>
<evidence type="ECO:0000313" key="4">
    <source>
        <dbReference type="Proteomes" id="UP000004367"/>
    </source>
</evidence>
<dbReference type="PANTHER" id="PTHR42964:SF1">
    <property type="entry name" value="POLYKETIDE BIOSYNTHESIS ENOYL-COA HYDRATASE PKSH-RELATED"/>
    <property type="match status" value="1"/>
</dbReference>
<dbReference type="InterPro" id="IPR018376">
    <property type="entry name" value="Enoyl-CoA_hyd/isom_CS"/>
</dbReference>
<dbReference type="Pfam" id="PF00378">
    <property type="entry name" value="ECH_1"/>
    <property type="match status" value="1"/>
</dbReference>